<organism evidence="1 2">
    <name type="scientific">Bipolaris oryzae ATCC 44560</name>
    <dbReference type="NCBI Taxonomy" id="930090"/>
    <lineage>
        <taxon>Eukaryota</taxon>
        <taxon>Fungi</taxon>
        <taxon>Dikarya</taxon>
        <taxon>Ascomycota</taxon>
        <taxon>Pezizomycotina</taxon>
        <taxon>Dothideomycetes</taxon>
        <taxon>Pleosporomycetidae</taxon>
        <taxon>Pleosporales</taxon>
        <taxon>Pleosporineae</taxon>
        <taxon>Pleosporaceae</taxon>
        <taxon>Bipolaris</taxon>
    </lineage>
</organism>
<dbReference type="eggNOG" id="ENOG502SHEN">
    <property type="taxonomic scope" value="Eukaryota"/>
</dbReference>
<dbReference type="AlphaFoldDB" id="W6Z3U8"/>
<dbReference type="GeneID" id="19118407"/>
<dbReference type="KEGG" id="bor:COCMIDRAFT_103928"/>
<evidence type="ECO:0000313" key="1">
    <source>
        <dbReference type="EMBL" id="EUC42284.1"/>
    </source>
</evidence>
<reference evidence="1 2" key="1">
    <citation type="journal article" date="2013" name="PLoS Genet.">
        <title>Comparative genome structure, secondary metabolite, and effector coding capacity across Cochliobolus pathogens.</title>
        <authorList>
            <person name="Condon B.J."/>
            <person name="Leng Y."/>
            <person name="Wu D."/>
            <person name="Bushley K.E."/>
            <person name="Ohm R.A."/>
            <person name="Otillar R."/>
            <person name="Martin J."/>
            <person name="Schackwitz W."/>
            <person name="Grimwood J."/>
            <person name="MohdZainudin N."/>
            <person name="Xue C."/>
            <person name="Wang R."/>
            <person name="Manning V.A."/>
            <person name="Dhillon B."/>
            <person name="Tu Z.J."/>
            <person name="Steffenson B.J."/>
            <person name="Salamov A."/>
            <person name="Sun H."/>
            <person name="Lowry S."/>
            <person name="LaButti K."/>
            <person name="Han J."/>
            <person name="Copeland A."/>
            <person name="Lindquist E."/>
            <person name="Barry K."/>
            <person name="Schmutz J."/>
            <person name="Baker S.E."/>
            <person name="Ciuffetti L.M."/>
            <person name="Grigoriev I.V."/>
            <person name="Zhong S."/>
            <person name="Turgeon B.G."/>
        </authorList>
    </citation>
    <scope>NUCLEOTIDE SEQUENCE [LARGE SCALE GENOMIC DNA]</scope>
    <source>
        <strain evidence="1 2">ATCC 44560</strain>
    </source>
</reference>
<sequence length="474" mass="52190">MTSPADLDLWHSYLRELKKIFEDNGTEDDLRVYAAPLTSIGISIGQSIDPQIVNHDLFRIGDLLLPAKNPVFMPGPSYSQRLLRYLQAAQVPPGRQDAASLKALNDANASLATQTDAFLACRRQAYALYKEDPEFDKFSFNEWVKECYPPYAQAQSSKDAVSQLAYQASQNYYGAQTDQLWNDKAKVSKAFSEVACPTYNMPTSIAQVTQAQVVGHASQLPINPADIKYEPRYTIDSTFMNIVTNWVQNAFNKHNEPFILKFRAGGTPNNIADGLRSGFMDVGFSNKITFDKDTVAPILPLFTASYDEKPVDENVPNLQAGVGRSTKSFATITIQASDAKVFAISPDQSWNIPDVASRYNLSPTAPPDLFEPLVLVSYALLGYMVSIKIQTDQALYNTIDQGLTKAQKLNGKATLFGLNVGAESSNSVVGFDEIARDGTQTFTIPPRDNSQLTLLGLMGKMLKTSPRSSSEPTK</sequence>
<protein>
    <submittedName>
        <fullName evidence="1">Uncharacterized protein</fullName>
    </submittedName>
</protein>
<name>W6Z3U8_COCMI</name>
<evidence type="ECO:0000313" key="2">
    <source>
        <dbReference type="Proteomes" id="UP000054032"/>
    </source>
</evidence>
<proteinExistence type="predicted"/>
<dbReference type="OrthoDB" id="3744687at2759"/>
<accession>W6Z3U8</accession>
<dbReference type="EMBL" id="KI964067">
    <property type="protein sequence ID" value="EUC42284.1"/>
    <property type="molecule type" value="Genomic_DNA"/>
</dbReference>
<dbReference type="HOGENOM" id="CLU_536454_0_0_1"/>
<dbReference type="RefSeq" id="XP_007691226.1">
    <property type="nucleotide sequence ID" value="XM_007693036.1"/>
</dbReference>
<gene>
    <name evidence="1" type="ORF">COCMIDRAFT_103928</name>
</gene>
<keyword evidence="2" id="KW-1185">Reference proteome</keyword>
<dbReference type="Proteomes" id="UP000054032">
    <property type="component" value="Unassembled WGS sequence"/>
</dbReference>